<dbReference type="InterPro" id="IPR002104">
    <property type="entry name" value="Integrase_catalytic"/>
</dbReference>
<dbReference type="Proteomes" id="UP000278180">
    <property type="component" value="Unassembled WGS sequence"/>
</dbReference>
<dbReference type="InterPro" id="IPR011010">
    <property type="entry name" value="DNA_brk_join_enz"/>
</dbReference>
<feature type="domain" description="Tyr recombinase" evidence="5">
    <location>
        <begin position="359"/>
        <end position="543"/>
    </location>
</feature>
<keyword evidence="4" id="KW-0233">DNA recombination</keyword>
<comment type="caution">
    <text evidence="6">The sequence shown here is derived from an EMBL/GenBank/DDBJ whole genome shotgun (WGS) entry which is preliminary data.</text>
</comment>
<dbReference type="PANTHER" id="PTHR30349:SF41">
    <property type="entry name" value="INTEGRASE_RECOMBINASE PROTEIN MJ0367-RELATED"/>
    <property type="match status" value="1"/>
</dbReference>
<dbReference type="InterPro" id="IPR013762">
    <property type="entry name" value="Integrase-like_cat_sf"/>
</dbReference>
<dbReference type="EMBL" id="RBTE01000590">
    <property type="protein sequence ID" value="RMT17924.1"/>
    <property type="molecule type" value="Genomic_DNA"/>
</dbReference>
<dbReference type="SUPFAM" id="SSF56349">
    <property type="entry name" value="DNA breaking-rejoining enzymes"/>
    <property type="match status" value="1"/>
</dbReference>
<dbReference type="GO" id="GO:0003677">
    <property type="term" value="F:DNA binding"/>
    <property type="evidence" value="ECO:0007669"/>
    <property type="project" value="UniProtKB-KW"/>
</dbReference>
<keyword evidence="3" id="KW-0238">DNA-binding</keyword>
<proteinExistence type="inferred from homology"/>
<evidence type="ECO:0000256" key="4">
    <source>
        <dbReference type="ARBA" id="ARBA00023172"/>
    </source>
</evidence>
<comment type="similarity">
    <text evidence="1">Belongs to the 'phage' integrase family.</text>
</comment>
<dbReference type="AlphaFoldDB" id="A0A3M5J4Q7"/>
<dbReference type="InterPro" id="IPR046668">
    <property type="entry name" value="DUF6538"/>
</dbReference>
<protein>
    <submittedName>
        <fullName evidence="6">Site-specific recombinase, phage integrase protein</fullName>
    </submittedName>
</protein>
<dbReference type="PANTHER" id="PTHR30349">
    <property type="entry name" value="PHAGE INTEGRASE-RELATED"/>
    <property type="match status" value="1"/>
</dbReference>
<reference evidence="6 7" key="1">
    <citation type="submission" date="2018-08" db="EMBL/GenBank/DDBJ databases">
        <title>Recombination of ecologically and evolutionarily significant loci maintains genetic cohesion in the Pseudomonas syringae species complex.</title>
        <authorList>
            <person name="Dillon M."/>
            <person name="Thakur S."/>
            <person name="Almeida R.N.D."/>
            <person name="Weir B.S."/>
            <person name="Guttman D.S."/>
        </authorList>
    </citation>
    <scope>NUCLEOTIDE SEQUENCE [LARGE SCALE GENOMIC DNA]</scope>
    <source>
        <strain evidence="6 7">ICMP 13684</strain>
    </source>
</reference>
<dbReference type="PROSITE" id="PS51898">
    <property type="entry name" value="TYR_RECOMBINASE"/>
    <property type="match status" value="1"/>
</dbReference>
<dbReference type="Gene3D" id="1.10.443.10">
    <property type="entry name" value="Intergrase catalytic core"/>
    <property type="match status" value="1"/>
</dbReference>
<evidence type="ECO:0000256" key="1">
    <source>
        <dbReference type="ARBA" id="ARBA00008857"/>
    </source>
</evidence>
<gene>
    <name evidence="6" type="ORF">ALP51_05393</name>
</gene>
<dbReference type="Pfam" id="PF20172">
    <property type="entry name" value="DUF6538"/>
    <property type="match status" value="1"/>
</dbReference>
<dbReference type="GO" id="GO:0015074">
    <property type="term" value="P:DNA integration"/>
    <property type="evidence" value="ECO:0007669"/>
    <property type="project" value="UniProtKB-KW"/>
</dbReference>
<dbReference type="GO" id="GO:0006310">
    <property type="term" value="P:DNA recombination"/>
    <property type="evidence" value="ECO:0007669"/>
    <property type="project" value="UniProtKB-KW"/>
</dbReference>
<organism evidence="6 7">
    <name type="scientific">Pseudomonas savastanoi</name>
    <name type="common">Pseudomonas syringae pv. savastanoi</name>
    <dbReference type="NCBI Taxonomy" id="29438"/>
    <lineage>
        <taxon>Bacteria</taxon>
        <taxon>Pseudomonadati</taxon>
        <taxon>Pseudomonadota</taxon>
        <taxon>Gammaproteobacteria</taxon>
        <taxon>Pseudomonadales</taxon>
        <taxon>Pseudomonadaceae</taxon>
        <taxon>Pseudomonas</taxon>
    </lineage>
</organism>
<sequence>MRFYFQKPLPKSSSPRYLSCRRKALCLQGKNCTGRVLMAVDNLKNIDGTWYVRVAIPKDVRSHFGNRTEFIKSLKTGRKSEAMVLRTKDLHEFKNLIAKARKKVIAEQELSVIVAQPVSVDFDVLMESLEEIKQGLAEQKDTRRKAFEDSDYEDVQAVREITSHRNLLTQRAEEKEAIGEELDPAMASLLSDLNEFEAQPTKSFKKSEELLERLETTMQLGSFKGYVEDEDEKRQVATLIAEPTKAAKKHPLNEKNFVEFHKYEVKRKVTLRSIDRHVNRLNMLKDFLNKQKFAMDYESTRVFLESLDCADKTKLQYLCSFNAFYKYMFNDVAFRQEYPVNPFINHSVNKVRRGARKEEVRKAFTKDQVKSLYSNAISQNKQRLADLIRLGAYTGARIEEICQIKLEHLVEVDGVYCIDIKQSKTNAGERLVPIHSELLPLVERLKKESKDGYLLKTNRGGKYGTKSKEMSSEFSAFKIALGYSKELVFHSFRHTMVTELERADIKNILVMSIVGHEVGGNLSMTFDRYSEGPTPVAKKAAIEKVKFEI</sequence>
<evidence type="ECO:0000256" key="2">
    <source>
        <dbReference type="ARBA" id="ARBA00022908"/>
    </source>
</evidence>
<name>A0A3M5J4Q7_PSESS</name>
<dbReference type="InterPro" id="IPR050090">
    <property type="entry name" value="Tyrosine_recombinase_XerCD"/>
</dbReference>
<evidence type="ECO:0000259" key="5">
    <source>
        <dbReference type="PROSITE" id="PS51898"/>
    </source>
</evidence>
<evidence type="ECO:0000313" key="7">
    <source>
        <dbReference type="Proteomes" id="UP000278180"/>
    </source>
</evidence>
<dbReference type="Pfam" id="PF00589">
    <property type="entry name" value="Phage_integrase"/>
    <property type="match status" value="1"/>
</dbReference>
<accession>A0A3M5J4Q7</accession>
<evidence type="ECO:0000313" key="6">
    <source>
        <dbReference type="EMBL" id="RMT17924.1"/>
    </source>
</evidence>
<keyword evidence="2" id="KW-0229">DNA integration</keyword>
<evidence type="ECO:0000256" key="3">
    <source>
        <dbReference type="ARBA" id="ARBA00023125"/>
    </source>
</evidence>